<name>A0A919BGU4_9GAMM</name>
<keyword evidence="6 11" id="KW-0745">Spermidine biosynthesis</keyword>
<dbReference type="Proteomes" id="UP000623842">
    <property type="component" value="Unassembled WGS sequence"/>
</dbReference>
<comment type="catalytic activity">
    <reaction evidence="9 11">
        <text>carboxyspermidine + H(+) = spermidine + CO2</text>
        <dbReference type="Rhea" id="RHEA:34095"/>
        <dbReference type="ChEBI" id="CHEBI:15378"/>
        <dbReference type="ChEBI" id="CHEBI:16526"/>
        <dbReference type="ChEBI" id="CHEBI:57834"/>
        <dbReference type="ChEBI" id="CHEBI:65072"/>
        <dbReference type="EC" id="4.1.1.96"/>
    </reaction>
</comment>
<dbReference type="Pfam" id="PF00278">
    <property type="entry name" value="Orn_DAP_Arg_deC"/>
    <property type="match status" value="1"/>
</dbReference>
<keyword evidence="4 11" id="KW-0210">Decarboxylase</keyword>
<evidence type="ECO:0000313" key="15">
    <source>
        <dbReference type="Proteomes" id="UP000623842"/>
    </source>
</evidence>
<keyword evidence="15" id="KW-1185">Reference proteome</keyword>
<reference evidence="14" key="2">
    <citation type="submission" date="2020-09" db="EMBL/GenBank/DDBJ databases">
        <authorList>
            <person name="Sun Q."/>
            <person name="Kim S."/>
        </authorList>
    </citation>
    <scope>NUCLEOTIDE SEQUENCE</scope>
    <source>
        <strain evidence="14">KCTC 42731</strain>
    </source>
</reference>
<dbReference type="InterPro" id="IPR005730">
    <property type="entry name" value="Nsp_de-COase"/>
</dbReference>
<dbReference type="EMBL" id="BNCK01000003">
    <property type="protein sequence ID" value="GHF88031.1"/>
    <property type="molecule type" value="Genomic_DNA"/>
</dbReference>
<evidence type="ECO:0000256" key="10">
    <source>
        <dbReference type="ARBA" id="ARBA00047389"/>
    </source>
</evidence>
<proteinExistence type="inferred from homology"/>
<evidence type="ECO:0000256" key="9">
    <source>
        <dbReference type="ARBA" id="ARBA00047351"/>
    </source>
</evidence>
<gene>
    <name evidence="14" type="ORF">GCM10017161_14620</name>
</gene>
<evidence type="ECO:0000259" key="13">
    <source>
        <dbReference type="Pfam" id="PF00278"/>
    </source>
</evidence>
<dbReference type="GO" id="GO:0008836">
    <property type="term" value="F:diaminopimelate decarboxylase activity"/>
    <property type="evidence" value="ECO:0007669"/>
    <property type="project" value="TreeGrafter"/>
</dbReference>
<dbReference type="Gene3D" id="3.20.20.10">
    <property type="entry name" value="Alanine racemase"/>
    <property type="match status" value="1"/>
</dbReference>
<feature type="domain" description="Orn/DAP/Arg decarboxylase 2 C-terminal" evidence="13">
    <location>
        <begin position="244"/>
        <end position="335"/>
    </location>
</feature>
<evidence type="ECO:0000256" key="12">
    <source>
        <dbReference type="PIRSR" id="PIRSR038941-1"/>
    </source>
</evidence>
<keyword evidence="7 11" id="KW-0456">Lyase</keyword>
<dbReference type="SUPFAM" id="SSF50621">
    <property type="entry name" value="Alanine racemase C-terminal domain-like"/>
    <property type="match status" value="1"/>
</dbReference>
<dbReference type="InterPro" id="IPR022643">
    <property type="entry name" value="De-COase2_C"/>
</dbReference>
<dbReference type="AlphaFoldDB" id="A0A919BGU4"/>
<evidence type="ECO:0000256" key="4">
    <source>
        <dbReference type="ARBA" id="ARBA00022793"/>
    </source>
</evidence>
<sequence>MELSAPRRPTHIFDEGKFETNLAELKQFKESCGLKILLALKGYNPLHSADLVGQYLDGVAASSLNEARSCAEHYQGEIHTYCPAYDEDTFDELMSYSSHVVFNSHQDLARFADRVPANVKIDIRLNLQHQDMETEVFAGYNPNKPHSRFGITIAEFKPEDIKRYNVSGIHFHALCSQGAADLKSCVATLENKFPELLNQVDRINMGGGHMVCREGYDYQTLAEVVGHLQANYSLDVYIEPSEHVYADVGVLKARVLSLINNEVPIAILNVSAKNHMPDILESPDYNVDIAEGQLGRNEEKHSYIFGGNTCLTGDVIGEYHLEQPLQLDDCITFLDQSPYTLVQCHHFNGVSQPDFIVVDKHGEIKRHRLDDYDRYLTTVIR</sequence>
<comment type="subcellular location">
    <subcellularLocation>
        <location evidence="11">Cytoplasm</location>
    </subcellularLocation>
</comment>
<dbReference type="InterPro" id="IPR009006">
    <property type="entry name" value="Ala_racemase/Decarboxylase_C"/>
</dbReference>
<evidence type="ECO:0000256" key="3">
    <source>
        <dbReference type="ARBA" id="ARBA00013633"/>
    </source>
</evidence>
<dbReference type="EC" id="4.1.1.96" evidence="2 11"/>
<comment type="function">
    <text evidence="11">Catalyzes the decarboxylation of carboxynorspermidine and carboxyspermidine.</text>
</comment>
<feature type="binding site" evidence="12">
    <location>
        <position position="278"/>
    </location>
    <ligand>
        <name>substrate</name>
    </ligand>
</feature>
<evidence type="ECO:0000256" key="2">
    <source>
        <dbReference type="ARBA" id="ARBA00012259"/>
    </source>
</evidence>
<dbReference type="PANTHER" id="PTHR43727">
    <property type="entry name" value="DIAMINOPIMELATE DECARBOXYLASE"/>
    <property type="match status" value="1"/>
</dbReference>
<evidence type="ECO:0000256" key="7">
    <source>
        <dbReference type="ARBA" id="ARBA00023239"/>
    </source>
</evidence>
<feature type="binding site" evidence="12">
    <location>
        <position position="242"/>
    </location>
    <ligand>
        <name>substrate</name>
    </ligand>
</feature>
<comment type="similarity">
    <text evidence="8 11">Belongs to the Orn/Lys/Arg decarboxylase class-II family. NspC subfamily.</text>
</comment>
<evidence type="ECO:0000256" key="5">
    <source>
        <dbReference type="ARBA" id="ARBA00022898"/>
    </source>
</evidence>
<comment type="catalytic activity">
    <reaction evidence="10 11">
        <text>carboxynorspermidine + H(+) = norspermidine + CO2</text>
        <dbReference type="Rhea" id="RHEA:34099"/>
        <dbReference type="ChEBI" id="CHEBI:15378"/>
        <dbReference type="ChEBI" id="CHEBI:16526"/>
        <dbReference type="ChEBI" id="CHEBI:57920"/>
        <dbReference type="ChEBI" id="CHEBI:65070"/>
        <dbReference type="EC" id="4.1.1.96"/>
    </reaction>
</comment>
<dbReference type="GO" id="GO:0008295">
    <property type="term" value="P:spermidine biosynthetic process"/>
    <property type="evidence" value="ECO:0007669"/>
    <property type="project" value="UniProtKB-KW"/>
</dbReference>
<dbReference type="GO" id="GO:0045312">
    <property type="term" value="P:nor-spermidine biosynthetic process"/>
    <property type="evidence" value="ECO:0007669"/>
    <property type="project" value="InterPro"/>
</dbReference>
<keyword evidence="11" id="KW-0620">Polyamine biosynthesis</keyword>
<comment type="subunit">
    <text evidence="11">Homodimer.</text>
</comment>
<keyword evidence="5 11" id="KW-0663">Pyridoxal phosphate</keyword>
<keyword evidence="11" id="KW-0963">Cytoplasm</keyword>
<evidence type="ECO:0000313" key="14">
    <source>
        <dbReference type="EMBL" id="GHF88031.1"/>
    </source>
</evidence>
<dbReference type="GO" id="GO:0005737">
    <property type="term" value="C:cytoplasm"/>
    <property type="evidence" value="ECO:0007669"/>
    <property type="project" value="UniProtKB-SubCell"/>
</dbReference>
<protein>
    <recommendedName>
        <fullName evidence="3 11">Carboxynorspermidine/carboxyspermidine decarboxylase</fullName>
        <shortName evidence="11">CANS DC/CAS DC</shortName>
        <shortName evidence="11">CANSDC/CASDC</shortName>
        <ecNumber evidence="2 11">4.1.1.96</ecNumber>
    </recommendedName>
</protein>
<comment type="caution">
    <text evidence="14">The sequence shown here is derived from an EMBL/GenBank/DDBJ whole genome shotgun (WGS) entry which is preliminary data.</text>
</comment>
<dbReference type="GO" id="GO:0009089">
    <property type="term" value="P:lysine biosynthetic process via diaminopimelate"/>
    <property type="evidence" value="ECO:0007669"/>
    <property type="project" value="TreeGrafter"/>
</dbReference>
<reference evidence="14" key="1">
    <citation type="journal article" date="2014" name="Int. J. Syst. Evol. Microbiol.">
        <title>Complete genome sequence of Corynebacterium casei LMG S-19264T (=DSM 44701T), isolated from a smear-ripened cheese.</title>
        <authorList>
            <consortium name="US DOE Joint Genome Institute (JGI-PGF)"/>
            <person name="Walter F."/>
            <person name="Albersmeier A."/>
            <person name="Kalinowski J."/>
            <person name="Ruckert C."/>
        </authorList>
    </citation>
    <scope>NUCLEOTIDE SEQUENCE</scope>
    <source>
        <strain evidence="14">KCTC 42731</strain>
    </source>
</reference>
<dbReference type="InterPro" id="IPR029066">
    <property type="entry name" value="PLP-binding_barrel"/>
</dbReference>
<evidence type="ECO:0000256" key="1">
    <source>
        <dbReference type="ARBA" id="ARBA00001933"/>
    </source>
</evidence>
<accession>A0A919BGU4</accession>
<comment type="cofactor">
    <cofactor evidence="1 11">
        <name>pyridoxal 5'-phosphate</name>
        <dbReference type="ChEBI" id="CHEBI:597326"/>
    </cofactor>
</comment>
<dbReference type="PIRSF" id="PIRSF038941">
    <property type="entry name" value="NspC"/>
    <property type="match status" value="1"/>
</dbReference>
<evidence type="ECO:0000256" key="11">
    <source>
        <dbReference type="PIRNR" id="PIRNR038941"/>
    </source>
</evidence>
<dbReference type="SUPFAM" id="SSF51419">
    <property type="entry name" value="PLP-binding barrel"/>
    <property type="match status" value="1"/>
</dbReference>
<dbReference type="Gene3D" id="2.40.37.10">
    <property type="entry name" value="Lyase, Ornithine Decarboxylase, Chain A, domain 1"/>
    <property type="match status" value="1"/>
</dbReference>
<dbReference type="PANTHER" id="PTHR43727:SF1">
    <property type="entry name" value="CARBOXYNORSPERMIDINE_CARBOXYSPERMIDINE DECARBOXYLASE"/>
    <property type="match status" value="1"/>
</dbReference>
<organism evidence="14 15">
    <name type="scientific">Thalassotalea marina</name>
    <dbReference type="NCBI Taxonomy" id="1673741"/>
    <lineage>
        <taxon>Bacteria</taxon>
        <taxon>Pseudomonadati</taxon>
        <taxon>Pseudomonadota</taxon>
        <taxon>Gammaproteobacteria</taxon>
        <taxon>Alteromonadales</taxon>
        <taxon>Colwelliaceae</taxon>
        <taxon>Thalassotalea</taxon>
    </lineage>
</organism>
<dbReference type="RefSeq" id="WP_189768775.1">
    <property type="nucleotide sequence ID" value="NZ_BNCK01000003.1"/>
</dbReference>
<evidence type="ECO:0000256" key="6">
    <source>
        <dbReference type="ARBA" id="ARBA00023066"/>
    </source>
</evidence>
<evidence type="ECO:0000256" key="8">
    <source>
        <dbReference type="ARBA" id="ARBA00025802"/>
    </source>
</evidence>